<dbReference type="SUPFAM" id="SSF53335">
    <property type="entry name" value="S-adenosyl-L-methionine-dependent methyltransferases"/>
    <property type="match status" value="1"/>
</dbReference>
<dbReference type="CDD" id="cd02440">
    <property type="entry name" value="AdoMet_MTases"/>
    <property type="match status" value="1"/>
</dbReference>
<comment type="caution">
    <text evidence="11">The sequence shown here is derived from an EMBL/GenBank/DDBJ whole genome shotgun (WGS) entry which is preliminary data.</text>
</comment>
<dbReference type="GO" id="GO:0032259">
    <property type="term" value="P:methylation"/>
    <property type="evidence" value="ECO:0007669"/>
    <property type="project" value="UniProtKB-KW"/>
</dbReference>
<evidence type="ECO:0000256" key="4">
    <source>
        <dbReference type="ARBA" id="ARBA00022490"/>
    </source>
</evidence>
<evidence type="ECO:0000256" key="3">
    <source>
        <dbReference type="ARBA" id="ARBA00012533"/>
    </source>
</evidence>
<accession>A0AAV4EG34</accession>
<evidence type="ECO:0000313" key="12">
    <source>
        <dbReference type="Proteomes" id="UP000762676"/>
    </source>
</evidence>
<proteinExistence type="inferred from homology"/>
<organism evidence="11 12">
    <name type="scientific">Elysia marginata</name>
    <dbReference type="NCBI Taxonomy" id="1093978"/>
    <lineage>
        <taxon>Eukaryota</taxon>
        <taxon>Metazoa</taxon>
        <taxon>Spiralia</taxon>
        <taxon>Lophotrochozoa</taxon>
        <taxon>Mollusca</taxon>
        <taxon>Gastropoda</taxon>
        <taxon>Heterobranchia</taxon>
        <taxon>Euthyneura</taxon>
        <taxon>Panpulmonata</taxon>
        <taxon>Sacoglossa</taxon>
        <taxon>Placobranchoidea</taxon>
        <taxon>Plakobranchidae</taxon>
        <taxon>Elysia</taxon>
    </lineage>
</organism>
<evidence type="ECO:0000313" key="11">
    <source>
        <dbReference type="EMBL" id="GFR59794.1"/>
    </source>
</evidence>
<keyword evidence="4" id="KW-0963">Cytoplasm</keyword>
<dbReference type="GO" id="GO:0005634">
    <property type="term" value="C:nucleus"/>
    <property type="evidence" value="ECO:0007669"/>
    <property type="project" value="UniProtKB-SubCell"/>
</dbReference>
<dbReference type="PANTHER" id="PTHR14614:SF39">
    <property type="entry name" value="HISTIDINE PROTEIN METHYLTRANSFERASE 1 HOMOLOG"/>
    <property type="match status" value="1"/>
</dbReference>
<name>A0AAV4EG34_9GAST</name>
<dbReference type="InterPro" id="IPR029063">
    <property type="entry name" value="SAM-dependent_MTases_sf"/>
</dbReference>
<dbReference type="Pfam" id="PF10294">
    <property type="entry name" value="Methyltransf_16"/>
    <property type="match status" value="1"/>
</dbReference>
<evidence type="ECO:0000256" key="7">
    <source>
        <dbReference type="ARBA" id="ARBA00022691"/>
    </source>
</evidence>
<dbReference type="EMBL" id="BMAT01000109">
    <property type="protein sequence ID" value="GFR59794.1"/>
    <property type="molecule type" value="Genomic_DNA"/>
</dbReference>
<keyword evidence="8" id="KW-0539">Nucleus</keyword>
<comment type="similarity">
    <text evidence="9">Belongs to the methyltransferase superfamily. METTL18 family.</text>
</comment>
<keyword evidence="12" id="KW-1185">Reference proteome</keyword>
<dbReference type="Proteomes" id="UP000762676">
    <property type="component" value="Unassembled WGS sequence"/>
</dbReference>
<dbReference type="GO" id="GO:0005737">
    <property type="term" value="C:cytoplasm"/>
    <property type="evidence" value="ECO:0007669"/>
    <property type="project" value="UniProtKB-SubCell"/>
</dbReference>
<dbReference type="PANTHER" id="PTHR14614">
    <property type="entry name" value="HEPATOCELLULAR CARCINOMA-ASSOCIATED ANTIGEN"/>
    <property type="match status" value="1"/>
</dbReference>
<dbReference type="GO" id="GO:0018064">
    <property type="term" value="F:protein-L-histidine N-tele-methyltransferase activity"/>
    <property type="evidence" value="ECO:0007669"/>
    <property type="project" value="UniProtKB-EC"/>
</dbReference>
<keyword evidence="7" id="KW-0949">S-adenosyl-L-methionine</keyword>
<dbReference type="EC" id="2.1.1.85" evidence="3"/>
<keyword evidence="5 11" id="KW-0489">Methyltransferase</keyword>
<evidence type="ECO:0000256" key="8">
    <source>
        <dbReference type="ARBA" id="ARBA00023242"/>
    </source>
</evidence>
<evidence type="ECO:0000256" key="1">
    <source>
        <dbReference type="ARBA" id="ARBA00004123"/>
    </source>
</evidence>
<evidence type="ECO:0000256" key="10">
    <source>
        <dbReference type="SAM" id="MobiDB-lite"/>
    </source>
</evidence>
<evidence type="ECO:0000256" key="6">
    <source>
        <dbReference type="ARBA" id="ARBA00022679"/>
    </source>
</evidence>
<sequence length="316" mass="35235">MSFLFNFEPDEDDEKKPQCESAHFQQESELKKGNRGANTVDTNAETKCALEAKEVTEFCGEELVLKFKTITKEFGQQRLKVVDTSTLGVLLVTDKDFKDYVEGKAFAHPLVRNSDLESGVYEGGLKMWECGDDLTQFLSSHPKGQTIELRGKSILELGCGAGLPGLYCCGCGAKAVHFQDFNEEVLQLVTHTNVSYNVQKTDDVQCCYFSGEWSSFSQLLQKKKQIYDVILTAETIYSPENYSSLHDVFSAALAHNGVIVIAAKVYYFGVGGSTDGFLEYVESQKLFTAETVHTIKSGVPRMIILLRRQEMSSSNR</sequence>
<gene>
    <name evidence="11" type="ORF">ElyMa_000063200</name>
</gene>
<dbReference type="Gene3D" id="3.40.50.150">
    <property type="entry name" value="Vaccinia Virus protein VP39"/>
    <property type="match status" value="1"/>
</dbReference>
<evidence type="ECO:0000256" key="9">
    <source>
        <dbReference type="ARBA" id="ARBA00038126"/>
    </source>
</evidence>
<feature type="region of interest" description="Disordered" evidence="10">
    <location>
        <begin position="1"/>
        <end position="20"/>
    </location>
</feature>
<comment type="subcellular location">
    <subcellularLocation>
        <location evidence="2">Cytoplasm</location>
    </subcellularLocation>
    <subcellularLocation>
        <location evidence="1">Nucleus</location>
    </subcellularLocation>
</comment>
<evidence type="ECO:0000256" key="2">
    <source>
        <dbReference type="ARBA" id="ARBA00004496"/>
    </source>
</evidence>
<evidence type="ECO:0000256" key="5">
    <source>
        <dbReference type="ARBA" id="ARBA00022603"/>
    </source>
</evidence>
<dbReference type="AlphaFoldDB" id="A0AAV4EG34"/>
<keyword evidence="6" id="KW-0808">Transferase</keyword>
<protein>
    <recommendedName>
        <fullName evidence="3">protein-histidine N-methyltransferase</fullName>
        <ecNumber evidence="3">2.1.1.85</ecNumber>
    </recommendedName>
</protein>
<reference evidence="11 12" key="1">
    <citation type="journal article" date="2021" name="Elife">
        <title>Chloroplast acquisition without the gene transfer in kleptoplastic sea slugs, Plakobranchus ocellatus.</title>
        <authorList>
            <person name="Maeda T."/>
            <person name="Takahashi S."/>
            <person name="Yoshida T."/>
            <person name="Shimamura S."/>
            <person name="Takaki Y."/>
            <person name="Nagai Y."/>
            <person name="Toyoda A."/>
            <person name="Suzuki Y."/>
            <person name="Arimoto A."/>
            <person name="Ishii H."/>
            <person name="Satoh N."/>
            <person name="Nishiyama T."/>
            <person name="Hasebe M."/>
            <person name="Maruyama T."/>
            <person name="Minagawa J."/>
            <person name="Obokata J."/>
            <person name="Shigenobu S."/>
        </authorList>
    </citation>
    <scope>NUCLEOTIDE SEQUENCE [LARGE SCALE GENOMIC DNA]</scope>
</reference>
<dbReference type="InterPro" id="IPR019410">
    <property type="entry name" value="Methyltransf_16"/>
</dbReference>